<accession>A0A8H6FRH5</accession>
<evidence type="ECO:0000256" key="1">
    <source>
        <dbReference type="PROSITE-ProRule" id="PRU00176"/>
    </source>
</evidence>
<dbReference type="EMBL" id="JACCJC010000039">
    <property type="protein sequence ID" value="KAF6233349.1"/>
    <property type="molecule type" value="Genomic_DNA"/>
</dbReference>
<organism evidence="4 5">
    <name type="scientific">Letharia columbiana</name>
    <dbReference type="NCBI Taxonomy" id="112416"/>
    <lineage>
        <taxon>Eukaryota</taxon>
        <taxon>Fungi</taxon>
        <taxon>Dikarya</taxon>
        <taxon>Ascomycota</taxon>
        <taxon>Pezizomycotina</taxon>
        <taxon>Lecanoromycetes</taxon>
        <taxon>OSLEUM clade</taxon>
        <taxon>Lecanoromycetidae</taxon>
        <taxon>Lecanorales</taxon>
        <taxon>Lecanorineae</taxon>
        <taxon>Parmeliaceae</taxon>
        <taxon>Letharia</taxon>
    </lineage>
</organism>
<dbReference type="InterPro" id="IPR012677">
    <property type="entry name" value="Nucleotide-bd_a/b_plait_sf"/>
</dbReference>
<dbReference type="SUPFAM" id="SSF54928">
    <property type="entry name" value="RNA-binding domain, RBD"/>
    <property type="match status" value="1"/>
</dbReference>
<feature type="region of interest" description="Disordered" evidence="2">
    <location>
        <begin position="86"/>
        <end position="105"/>
    </location>
</feature>
<feature type="domain" description="RRM" evidence="3">
    <location>
        <begin position="4"/>
        <end position="81"/>
    </location>
</feature>
<dbReference type="PANTHER" id="PTHR32343">
    <property type="entry name" value="SERINE/ARGININE-RICH SPLICING FACTOR"/>
    <property type="match status" value="1"/>
</dbReference>
<dbReference type="GO" id="GO:0003723">
    <property type="term" value="F:RNA binding"/>
    <property type="evidence" value="ECO:0007669"/>
    <property type="project" value="UniProtKB-UniRule"/>
</dbReference>
<dbReference type="PROSITE" id="PS50102">
    <property type="entry name" value="RRM"/>
    <property type="match status" value="1"/>
</dbReference>
<gene>
    <name evidence="4" type="ORF">HO173_008473</name>
</gene>
<dbReference type="OrthoDB" id="7763451at2759"/>
<protein>
    <recommendedName>
        <fullName evidence="3">RRM domain-containing protein</fullName>
    </recommendedName>
</protein>
<dbReference type="SMART" id="SM00360">
    <property type="entry name" value="RRM"/>
    <property type="match status" value="1"/>
</dbReference>
<comment type="caution">
    <text evidence="4">The sequence shown here is derived from an EMBL/GenBank/DDBJ whole genome shotgun (WGS) entry which is preliminary data.</text>
</comment>
<dbReference type="Pfam" id="PF00076">
    <property type="entry name" value="RRM_1"/>
    <property type="match status" value="1"/>
</dbReference>
<name>A0A8H6FRH5_9LECA</name>
<feature type="compositionally biased region" description="Basic and acidic residues" evidence="2">
    <location>
        <begin position="92"/>
        <end position="105"/>
    </location>
</feature>
<reference evidence="4 5" key="1">
    <citation type="journal article" date="2020" name="Genomics">
        <title>Complete, high-quality genomes from long-read metagenomic sequencing of two wolf lichen thalli reveals enigmatic genome architecture.</title>
        <authorList>
            <person name="McKenzie S.K."/>
            <person name="Walston R.F."/>
            <person name="Allen J.L."/>
        </authorList>
    </citation>
    <scope>NUCLEOTIDE SEQUENCE [LARGE SCALE GENOMIC DNA]</scope>
    <source>
        <strain evidence="4">WasteWater2</strain>
    </source>
</reference>
<dbReference type="Gene3D" id="3.30.70.330">
    <property type="match status" value="1"/>
</dbReference>
<dbReference type="AlphaFoldDB" id="A0A8H6FRH5"/>
<evidence type="ECO:0000313" key="4">
    <source>
        <dbReference type="EMBL" id="KAF6233349.1"/>
    </source>
</evidence>
<keyword evidence="5" id="KW-1185">Reference proteome</keyword>
<evidence type="ECO:0000256" key="2">
    <source>
        <dbReference type="SAM" id="MobiDB-lite"/>
    </source>
</evidence>
<dbReference type="Proteomes" id="UP000578531">
    <property type="component" value="Unassembled WGS sequence"/>
</dbReference>
<dbReference type="PANTHER" id="PTHR32343:SF10">
    <property type="entry name" value="RNA-BINDING REGION RNP-1 DOMAIN-CONTAINING PROTEIN"/>
    <property type="match status" value="1"/>
</dbReference>
<keyword evidence="1" id="KW-0694">RNA-binding</keyword>
<dbReference type="GeneID" id="59290129"/>
<proteinExistence type="predicted"/>
<evidence type="ECO:0000313" key="5">
    <source>
        <dbReference type="Proteomes" id="UP000578531"/>
    </source>
</evidence>
<dbReference type="RefSeq" id="XP_037162770.1">
    <property type="nucleotide sequence ID" value="XM_037310373.1"/>
</dbReference>
<sequence length="218" mass="24032">MSSTVVHVKNIAHNTSEKEVRDFFSFCGKITSLSVTPASEAENSPQSATVTFEKETAAKTALLLDNTQLGSSQVQVSSAAGISELAGTNTEDASRDEHDISQEDKPRSRIVAEYLAHGYVISDTAIQRAIALDNKHGVSNRFTNALTQFDAKYKATDRAKGLDQSYGITDKATAGWRASTHTSRKRWARLLVRNWQASTRRVTSRFETSTPRHGAWRI</sequence>
<evidence type="ECO:0000259" key="3">
    <source>
        <dbReference type="PROSITE" id="PS50102"/>
    </source>
</evidence>
<dbReference type="InterPro" id="IPR035979">
    <property type="entry name" value="RBD_domain_sf"/>
</dbReference>
<dbReference type="InterPro" id="IPR000504">
    <property type="entry name" value="RRM_dom"/>
</dbReference>